<evidence type="ECO:0000313" key="2">
    <source>
        <dbReference type="EMBL" id="OJD19022.1"/>
    </source>
</evidence>
<proteinExistence type="predicted"/>
<comment type="caution">
    <text evidence="2">The sequence shown here is derived from an EMBL/GenBank/DDBJ whole genome shotgun (WGS) entry which is preliminary data.</text>
</comment>
<keyword evidence="3" id="KW-1185">Reference proteome</keyword>
<sequence>MAGKFDERHLQREGRTISEPVHTHEYQRKGNKREAYVAMSEDERLSSVRDWNCRTDGNLSRFRKQQN</sequence>
<organism evidence="2 3">
    <name type="scientific">Emergomyces pasteurianus Ep9510</name>
    <dbReference type="NCBI Taxonomy" id="1447872"/>
    <lineage>
        <taxon>Eukaryota</taxon>
        <taxon>Fungi</taxon>
        <taxon>Dikarya</taxon>
        <taxon>Ascomycota</taxon>
        <taxon>Pezizomycotina</taxon>
        <taxon>Eurotiomycetes</taxon>
        <taxon>Eurotiomycetidae</taxon>
        <taxon>Onygenales</taxon>
        <taxon>Ajellomycetaceae</taxon>
        <taxon>Emergomyces</taxon>
    </lineage>
</organism>
<dbReference type="AlphaFoldDB" id="A0A1J9PS16"/>
<gene>
    <name evidence="2" type="ORF">AJ78_00973</name>
</gene>
<evidence type="ECO:0000313" key="3">
    <source>
        <dbReference type="Proteomes" id="UP000182235"/>
    </source>
</evidence>
<name>A0A1J9PS16_9EURO</name>
<reference evidence="2 3" key="1">
    <citation type="submission" date="2015-07" db="EMBL/GenBank/DDBJ databases">
        <title>Emmonsia species relationships and genome sequence.</title>
        <authorList>
            <consortium name="The Broad Institute Genomics Platform"/>
            <person name="Cuomo C.A."/>
            <person name="Munoz J.F."/>
            <person name="Imamovic A."/>
            <person name="Priest M.E."/>
            <person name="Young S."/>
            <person name="Clay O.K."/>
            <person name="McEwen J.G."/>
        </authorList>
    </citation>
    <scope>NUCLEOTIDE SEQUENCE [LARGE SCALE GENOMIC DNA]</scope>
    <source>
        <strain evidence="2 3">UAMH 9510</strain>
    </source>
</reference>
<protein>
    <submittedName>
        <fullName evidence="2">Uncharacterized protein</fullName>
    </submittedName>
</protein>
<evidence type="ECO:0000256" key="1">
    <source>
        <dbReference type="SAM" id="MobiDB-lite"/>
    </source>
</evidence>
<feature type="region of interest" description="Disordered" evidence="1">
    <location>
        <begin position="1"/>
        <end position="31"/>
    </location>
</feature>
<accession>A0A1J9PS16</accession>
<dbReference type="EMBL" id="LGRN01000019">
    <property type="protein sequence ID" value="OJD19022.1"/>
    <property type="molecule type" value="Genomic_DNA"/>
</dbReference>
<dbReference type="OrthoDB" id="10474993at2759"/>
<dbReference type="Proteomes" id="UP000182235">
    <property type="component" value="Unassembled WGS sequence"/>
</dbReference>